<comment type="caution">
    <text evidence="2">The sequence shown here is derived from an EMBL/GenBank/DDBJ whole genome shotgun (WGS) entry which is preliminary data.</text>
</comment>
<proteinExistence type="predicted"/>
<gene>
    <name evidence="2" type="ORF">HYFRA_00008812</name>
</gene>
<evidence type="ECO:0000313" key="3">
    <source>
        <dbReference type="Proteomes" id="UP000696280"/>
    </source>
</evidence>
<evidence type="ECO:0000313" key="2">
    <source>
        <dbReference type="EMBL" id="CAG8955958.1"/>
    </source>
</evidence>
<protein>
    <submittedName>
        <fullName evidence="2">Uncharacterized protein</fullName>
    </submittedName>
</protein>
<reference evidence="2" key="1">
    <citation type="submission" date="2021-07" db="EMBL/GenBank/DDBJ databases">
        <authorList>
            <person name="Durling M."/>
        </authorList>
    </citation>
    <scope>NUCLEOTIDE SEQUENCE</scope>
</reference>
<dbReference type="AlphaFoldDB" id="A0A9N9PUT3"/>
<evidence type="ECO:0000256" key="1">
    <source>
        <dbReference type="SAM" id="MobiDB-lite"/>
    </source>
</evidence>
<organism evidence="2 3">
    <name type="scientific">Hymenoscyphus fraxineus</name>
    <dbReference type="NCBI Taxonomy" id="746836"/>
    <lineage>
        <taxon>Eukaryota</taxon>
        <taxon>Fungi</taxon>
        <taxon>Dikarya</taxon>
        <taxon>Ascomycota</taxon>
        <taxon>Pezizomycotina</taxon>
        <taxon>Leotiomycetes</taxon>
        <taxon>Helotiales</taxon>
        <taxon>Helotiaceae</taxon>
        <taxon>Hymenoscyphus</taxon>
    </lineage>
</organism>
<keyword evidence="3" id="KW-1185">Reference proteome</keyword>
<name>A0A9N9PUT3_9HELO</name>
<dbReference type="EMBL" id="CAJVRL010000067">
    <property type="protein sequence ID" value="CAG8955958.1"/>
    <property type="molecule type" value="Genomic_DNA"/>
</dbReference>
<accession>A0A9N9PUT3</accession>
<sequence>MSVYHSDANANQKGRSVVLRSKGEDNTKVGRSDTYILILTGAHTGGQRQWVEKTQATETATDKERCSLWNFQCLKGMQDAVPLLPAAGVTYLQGKCTRKLPLLWLQDAGTTNNTWRLAGYRTAYGGSVSQAVVPAFLSLVMAVGDGARVRGGVGRAVPLKGPEEFVLMGTIKTQNGSRRMTFPGKGGRRGARIYLLVMLVDFESRSTESLPRLTSAQPLRQHQHPAPILSRPRLDYYHENDKYPRHCRLTNLTWSNANSLYPSPTPDGVVQTNVALVLLALRQSVPSHGGGEDARQQGKYQKSLSRLTWLLSDGISSLWDPNTTLQGDSNGTLLPAAVARLHRSLGQVGLVDKWKDADELNSFRRRVEHYLSFNIPGKREFTTQRLVVIASTCSDHDPILSALGLKDVQQHDSARCFSRLVPNPKFLFPTSWDIRAQARYATIFETLSNERVLRDVFMLLGQEIFRLLVIRRSDRSRAPDRHRPLPMISQGETQHQEPAVSSRTNLPRASPSGLLRQFCRIFILEDADSSKLWGV</sequence>
<feature type="region of interest" description="Disordered" evidence="1">
    <location>
        <begin position="477"/>
        <end position="507"/>
    </location>
</feature>
<dbReference type="Proteomes" id="UP000696280">
    <property type="component" value="Unassembled WGS sequence"/>
</dbReference>